<dbReference type="InterPro" id="IPR028087">
    <property type="entry name" value="Tad_N"/>
</dbReference>
<dbReference type="RefSeq" id="WP_381512181.1">
    <property type="nucleotide sequence ID" value="NZ_JBHUEL010000004.1"/>
</dbReference>
<gene>
    <name evidence="4" type="ORF">ACFSAG_05385</name>
</gene>
<dbReference type="InterPro" id="IPR036465">
    <property type="entry name" value="vWFA_dom_sf"/>
</dbReference>
<evidence type="ECO:0000256" key="2">
    <source>
        <dbReference type="SAM" id="Phobius"/>
    </source>
</evidence>
<keyword evidence="2" id="KW-0472">Membrane</keyword>
<evidence type="ECO:0000313" key="4">
    <source>
        <dbReference type="EMBL" id="MFD1766271.1"/>
    </source>
</evidence>
<name>A0ABW4MDP4_9SPHN</name>
<dbReference type="Pfam" id="PF13400">
    <property type="entry name" value="Tad"/>
    <property type="match status" value="1"/>
</dbReference>
<dbReference type="Proteomes" id="UP001597215">
    <property type="component" value="Unassembled WGS sequence"/>
</dbReference>
<reference evidence="5" key="1">
    <citation type="journal article" date="2019" name="Int. J. Syst. Evol. Microbiol.">
        <title>The Global Catalogue of Microorganisms (GCM) 10K type strain sequencing project: providing services to taxonomists for standard genome sequencing and annotation.</title>
        <authorList>
            <consortium name="The Broad Institute Genomics Platform"/>
            <consortium name="The Broad Institute Genome Sequencing Center for Infectious Disease"/>
            <person name="Wu L."/>
            <person name="Ma J."/>
        </authorList>
    </citation>
    <scope>NUCLEOTIDE SEQUENCE [LARGE SCALE GENOMIC DNA]</scope>
    <source>
        <strain evidence="5">CGMCC 1.12449</strain>
    </source>
</reference>
<feature type="compositionally biased region" description="Polar residues" evidence="1">
    <location>
        <begin position="264"/>
        <end position="275"/>
    </location>
</feature>
<comment type="caution">
    <text evidence="4">The sequence shown here is derived from an EMBL/GenBank/DDBJ whole genome shotgun (WGS) entry which is preliminary data.</text>
</comment>
<dbReference type="EMBL" id="JBHUEL010000004">
    <property type="protein sequence ID" value="MFD1766271.1"/>
    <property type="molecule type" value="Genomic_DNA"/>
</dbReference>
<dbReference type="Gene3D" id="3.40.50.410">
    <property type="entry name" value="von Willebrand factor, type A domain"/>
    <property type="match status" value="2"/>
</dbReference>
<accession>A0ABW4MDP4</accession>
<sequence length="668" mass="73094">MKQGGFARNQQSFLSRIRRDVSGNTIALVAAALVPLTAMIGGGVDVARIYMTKTRLQQACDAGSLAGRKVMGSGVWTTTGTDSAKAQAESYFHANFTDGTYGSYDVEIEYTENEGTVNGQATATLPLVIMQMFTEDEKQLTVSCDAALDLSNTDIMFVLDSTGSMDWCVDGTDECNSGAGSRIAALREAVMAFYDALAPTVSEDSQLRYGFVPYSSSVNVGRILHQANPNWLRTTATYQSRVWTNGFTQVASAWGTPVTDRDSSNPQNQRTGNWTDQSINSAVNSRNACNALASPADSAVQAVGSPQVTNYNSSVDDGTGVRTVTYTETQSYRQYQYRYRWSSNRCWLQRREYTYVIETDVTEVSQPTAWTMVPSNNAYWVYGPTTYDVSAYIATINGGAAVTTQTGNSGGNVTSTWNGCIEERQTVSENSFSPPSADAYDLGLNMVPTSDDATKWTPAWSNITYLRQNQNSQNVTTSNQTRSTYSRANHYCPHEAMKLGEYDRDEVEDYVDSLVAVGSTYHDMGMIWGGRLLSPIGLFASENAYTASGDTISRHLVFMTDGELAPSTSLYGLYGVEYLDRRVTGAAGTGVQFNRHEDRFLAICQAVRNMNVTIWIVGLGTELSDAMYECAGETRDASSHVYESESADDLIDNFRRIAGDIAALRLES</sequence>
<keyword evidence="5" id="KW-1185">Reference proteome</keyword>
<organism evidence="4 5">
    <name type="scientific">Sphingorhabdus buctiana</name>
    <dbReference type="NCBI Taxonomy" id="1508805"/>
    <lineage>
        <taxon>Bacteria</taxon>
        <taxon>Pseudomonadati</taxon>
        <taxon>Pseudomonadota</taxon>
        <taxon>Alphaproteobacteria</taxon>
        <taxon>Sphingomonadales</taxon>
        <taxon>Sphingomonadaceae</taxon>
        <taxon>Sphingorhabdus</taxon>
    </lineage>
</organism>
<keyword evidence="2" id="KW-1133">Transmembrane helix</keyword>
<keyword evidence="2" id="KW-0812">Transmembrane</keyword>
<evidence type="ECO:0000259" key="3">
    <source>
        <dbReference type="Pfam" id="PF13400"/>
    </source>
</evidence>
<protein>
    <submittedName>
        <fullName evidence="4">Pilus assembly protein</fullName>
    </submittedName>
</protein>
<proteinExistence type="predicted"/>
<feature type="region of interest" description="Disordered" evidence="1">
    <location>
        <begin position="255"/>
        <end position="275"/>
    </location>
</feature>
<feature type="transmembrane region" description="Helical" evidence="2">
    <location>
        <begin position="21"/>
        <end position="44"/>
    </location>
</feature>
<evidence type="ECO:0000313" key="5">
    <source>
        <dbReference type="Proteomes" id="UP001597215"/>
    </source>
</evidence>
<evidence type="ECO:0000256" key="1">
    <source>
        <dbReference type="SAM" id="MobiDB-lite"/>
    </source>
</evidence>
<feature type="domain" description="Putative Flp pilus-assembly TadG-like N-terminal" evidence="3">
    <location>
        <begin position="23"/>
        <end position="67"/>
    </location>
</feature>
<dbReference type="SUPFAM" id="SSF53300">
    <property type="entry name" value="vWA-like"/>
    <property type="match status" value="1"/>
</dbReference>